<gene>
    <name evidence="2" type="ORF">DNTS_028905</name>
</gene>
<proteinExistence type="predicted"/>
<dbReference type="EMBL" id="SRMA01027049">
    <property type="protein sequence ID" value="TRY60468.1"/>
    <property type="molecule type" value="Genomic_DNA"/>
</dbReference>
<reference evidence="2 3" key="1">
    <citation type="journal article" date="2019" name="Sci. Data">
        <title>Hybrid genome assembly and annotation of Danionella translucida.</title>
        <authorList>
            <person name="Kadobianskyi M."/>
            <person name="Schulze L."/>
            <person name="Schuelke M."/>
            <person name="Judkewitz B."/>
        </authorList>
    </citation>
    <scope>NUCLEOTIDE SEQUENCE [LARGE SCALE GENOMIC DNA]</scope>
    <source>
        <strain evidence="2 3">Bolton</strain>
    </source>
</reference>
<protein>
    <recommendedName>
        <fullName evidence="1">Transmembrane protein TMEM132 cohesin-like domain-containing protein</fullName>
    </recommendedName>
</protein>
<name>A0A553N4X6_9TELE</name>
<comment type="caution">
    <text evidence="2">The sequence shown here is derived from an EMBL/GenBank/DDBJ whole genome shotgun (WGS) entry which is preliminary data.</text>
</comment>
<dbReference type="Proteomes" id="UP000316079">
    <property type="component" value="Unassembled WGS sequence"/>
</dbReference>
<dbReference type="InterPro" id="IPR055421">
    <property type="entry name" value="TMEM132_3rd"/>
</dbReference>
<organism evidence="2 3">
    <name type="scientific">Danionella cerebrum</name>
    <dbReference type="NCBI Taxonomy" id="2873325"/>
    <lineage>
        <taxon>Eukaryota</taxon>
        <taxon>Metazoa</taxon>
        <taxon>Chordata</taxon>
        <taxon>Craniata</taxon>
        <taxon>Vertebrata</taxon>
        <taxon>Euteleostomi</taxon>
        <taxon>Actinopterygii</taxon>
        <taxon>Neopterygii</taxon>
        <taxon>Teleostei</taxon>
        <taxon>Ostariophysi</taxon>
        <taxon>Cypriniformes</taxon>
        <taxon>Danionidae</taxon>
        <taxon>Danioninae</taxon>
        <taxon>Danionella</taxon>
    </lineage>
</organism>
<evidence type="ECO:0000313" key="2">
    <source>
        <dbReference type="EMBL" id="TRY60468.1"/>
    </source>
</evidence>
<evidence type="ECO:0000313" key="3">
    <source>
        <dbReference type="Proteomes" id="UP000316079"/>
    </source>
</evidence>
<keyword evidence="3" id="KW-1185">Reference proteome</keyword>
<evidence type="ECO:0000259" key="1">
    <source>
        <dbReference type="Pfam" id="PF23039"/>
    </source>
</evidence>
<dbReference type="Pfam" id="PF23039">
    <property type="entry name" value="TMEM132_3rd"/>
    <property type="match status" value="1"/>
</dbReference>
<sequence length="112" mass="12618">MQSIPSDVSNRVKLKDGVVFLGARASNPVQWTVSQDVRSEGHRVVTLHCRRKDANFGKRTLVKCPDIYTVAVLALCQKRQPSDQAGFSDSPLYCLQALGWQSSYQPWYFSAR</sequence>
<feature type="domain" description="Transmembrane protein TMEM132 cohesin-like" evidence="1">
    <location>
        <begin position="11"/>
        <end position="67"/>
    </location>
</feature>
<dbReference type="AlphaFoldDB" id="A0A553N4X6"/>
<accession>A0A553N4X6</accession>
<dbReference type="OrthoDB" id="8958959at2759"/>
<dbReference type="STRING" id="623744.A0A553N4X6"/>